<protein>
    <recommendedName>
        <fullName evidence="3">ATP-binding protein</fullName>
    </recommendedName>
</protein>
<dbReference type="PaxDb" id="224325-AF_2338"/>
<sequence length="336" mass="37716">MVTGEVPSLKKAILESKIVFDDELVRIASDPNANVNDAIFEVEFSNFLSGNAHPDYLDPARFYKKTHFTEDAKNILKRVLSRVTYDSDESYAIILDTTFGGGKTHTLIGIYHLFKNRDVAINFHEIKQILKDLGIPAIPDVEIVAIDGHNIDPDENLWNVIGRQLGDETLASRKSPPTAQEIENAIRKVGKPVVFLIDELVIYISKILDSEARIAQNKGFIHSLFVATEATKTSIVILTIPESEAYKKESEILRDITAIAERGATKIAPVAKEDIIRILKKRFVKEVDEKYARAAAKALTTFTQQNSVLARLLVRKGCLSATHLTQNLWRRYFLAE</sequence>
<dbReference type="RefSeq" id="WP_010879827.1">
    <property type="nucleotide sequence ID" value="NC_000917.1"/>
</dbReference>
<dbReference type="eggNOG" id="arCOG00887">
    <property type="taxonomic scope" value="Archaea"/>
</dbReference>
<keyword evidence="2" id="KW-1185">Reference proteome</keyword>
<dbReference type="AlphaFoldDB" id="O27946"/>
<dbReference type="PIR" id="B69542">
    <property type="entry name" value="B69542"/>
</dbReference>
<dbReference type="Pfam" id="PF04465">
    <property type="entry name" value="DUF499"/>
    <property type="match status" value="1"/>
</dbReference>
<evidence type="ECO:0000313" key="2">
    <source>
        <dbReference type="Proteomes" id="UP000002199"/>
    </source>
</evidence>
<accession>O27946</accession>
<dbReference type="KEGG" id="afu:AF_2338"/>
<dbReference type="HOGENOM" id="CLU_825388_0_0_2"/>
<dbReference type="Gene3D" id="3.40.50.300">
    <property type="entry name" value="P-loop containing nucleotide triphosphate hydrolases"/>
    <property type="match status" value="1"/>
</dbReference>
<dbReference type="Proteomes" id="UP000002199">
    <property type="component" value="Chromosome"/>
</dbReference>
<gene>
    <name evidence="1" type="ordered locus">AF_2338</name>
</gene>
<evidence type="ECO:0000313" key="1">
    <source>
        <dbReference type="EMBL" id="AAB88926.1"/>
    </source>
</evidence>
<name>O27946_ARCFU</name>
<dbReference type="GeneID" id="1485571"/>
<proteinExistence type="predicted"/>
<dbReference type="InterPro" id="IPR027417">
    <property type="entry name" value="P-loop_NTPase"/>
</dbReference>
<organism evidence="1 2">
    <name type="scientific">Archaeoglobus fulgidus (strain ATCC 49558 / DSM 4304 / JCM 9628 / NBRC 100126 / VC-16)</name>
    <dbReference type="NCBI Taxonomy" id="224325"/>
    <lineage>
        <taxon>Archaea</taxon>
        <taxon>Methanobacteriati</taxon>
        <taxon>Methanobacteriota</taxon>
        <taxon>Archaeoglobi</taxon>
        <taxon>Archaeoglobales</taxon>
        <taxon>Archaeoglobaceae</taxon>
        <taxon>Archaeoglobus</taxon>
    </lineage>
</organism>
<dbReference type="EMBL" id="AE000782">
    <property type="protein sequence ID" value="AAB88926.1"/>
    <property type="molecule type" value="Genomic_DNA"/>
</dbReference>
<dbReference type="InterPro" id="IPR007555">
    <property type="entry name" value="DUF499"/>
</dbReference>
<dbReference type="STRING" id="224325.AF_2338"/>
<dbReference type="OrthoDB" id="25002at2157"/>
<evidence type="ECO:0008006" key="3">
    <source>
        <dbReference type="Google" id="ProtNLM"/>
    </source>
</evidence>
<reference evidence="1 2" key="1">
    <citation type="journal article" date="1997" name="Nature">
        <title>The complete genome sequence of the hyperthermophilic, sulphate-reducing archaeon Archaeoglobus fulgidus.</title>
        <authorList>
            <person name="Klenk H.P."/>
            <person name="Clayton R.A."/>
            <person name="Tomb J."/>
            <person name="White O."/>
            <person name="Nelson K.E."/>
            <person name="Ketchum K.A."/>
            <person name="Dodson R.J."/>
            <person name="Gwinn M."/>
            <person name="Hickey E.K."/>
            <person name="Peterson J.D."/>
            <person name="Richardson D.L."/>
            <person name="Kerlavage A.R."/>
            <person name="Graham D.E."/>
            <person name="Kyrpides N.C."/>
            <person name="Fleischmann R.D."/>
            <person name="Quackenbush J."/>
            <person name="Lee N.H."/>
            <person name="Sutton G.G."/>
            <person name="Gill S."/>
            <person name="Kirkness E.F."/>
            <person name="Dougherty B.A."/>
            <person name="McKenney K."/>
            <person name="Adams M.D."/>
            <person name="Loftus B."/>
            <person name="Peterson S."/>
            <person name="Reich C.I."/>
            <person name="McNeil L.K."/>
            <person name="Badger J.H."/>
            <person name="Glodek A."/>
            <person name="Zhou L."/>
            <person name="Overbeek R."/>
            <person name="Gocayne J.D."/>
            <person name="Weidman J.F."/>
            <person name="McDonald L."/>
            <person name="Utterback T."/>
            <person name="Cotton M.D."/>
            <person name="Spriggs T."/>
            <person name="Artiach P."/>
            <person name="Kaine B.P."/>
            <person name="Sykes S.M."/>
            <person name="Sadow P.W."/>
            <person name="D'Andrea K.P."/>
            <person name="Bowman C."/>
            <person name="Fujii C."/>
            <person name="Garland S.A."/>
            <person name="Mason T.M."/>
            <person name="Olsen G.J."/>
            <person name="Fraser C.M."/>
            <person name="Smith H.O."/>
            <person name="Woese C.R."/>
            <person name="Venter J.C."/>
        </authorList>
    </citation>
    <scope>NUCLEOTIDE SEQUENCE [LARGE SCALE GENOMIC DNA]</scope>
    <source>
        <strain evidence="2">ATCC 49558 / DSM 4304 / JCM 9628 / NBRC 100126 / VC-16</strain>
    </source>
</reference>
<dbReference type="EnsemblBacteria" id="AAB88926">
    <property type="protein sequence ID" value="AAB88926"/>
    <property type="gene ID" value="AF_2338"/>
</dbReference>